<accession>A0AAD9TSR8</accession>
<dbReference type="GO" id="GO:0004523">
    <property type="term" value="F:RNA-DNA hybrid ribonuclease activity"/>
    <property type="evidence" value="ECO:0007669"/>
    <property type="project" value="InterPro"/>
</dbReference>
<dbReference type="InterPro" id="IPR052929">
    <property type="entry name" value="RNase_H-like_EbsB-rel"/>
</dbReference>
<dbReference type="InterPro" id="IPR002156">
    <property type="entry name" value="RNaseH_domain"/>
</dbReference>
<feature type="domain" description="RNase H type-1" evidence="1">
    <location>
        <begin position="79"/>
        <end position="181"/>
    </location>
</feature>
<sequence length="228" mass="25996">MSLGDVELFCVVIWRIWFGRNYVIHGQCDLIWKDVINWNEDFLNDFYKADSSLQYKPNFKVNKPTCKWMSPNEGKYKANCDTTVDRINGKVGFGIVIRNNRGDVMAYCVQSMVANFSIKTAKLVDVWKSIIFSGDRDLTPCSFELDETCIVIWIKNGGHGDSVNEIILHDIDSLVNNLGEVDLFTLTDRTTGWLRVSPSLPLNVLMILFGWKTSLVVLKKTLEADMPN</sequence>
<keyword evidence="3" id="KW-1185">Reference proteome</keyword>
<proteinExistence type="predicted"/>
<dbReference type="EMBL" id="JANJYI010000007">
    <property type="protein sequence ID" value="KAK2641080.1"/>
    <property type="molecule type" value="Genomic_DNA"/>
</dbReference>
<dbReference type="Pfam" id="PF13456">
    <property type="entry name" value="RVT_3"/>
    <property type="match status" value="1"/>
</dbReference>
<comment type="caution">
    <text evidence="2">The sequence shown here is derived from an EMBL/GenBank/DDBJ whole genome shotgun (WGS) entry which is preliminary data.</text>
</comment>
<gene>
    <name evidence="2" type="ORF">Ddye_022843</name>
</gene>
<dbReference type="GO" id="GO:0003676">
    <property type="term" value="F:nucleic acid binding"/>
    <property type="evidence" value="ECO:0007669"/>
    <property type="project" value="InterPro"/>
</dbReference>
<reference evidence="2" key="1">
    <citation type="journal article" date="2023" name="Plant J.">
        <title>Genome sequences and population genomics provide insights into the demographic history, inbreeding, and mutation load of two 'living fossil' tree species of Dipteronia.</title>
        <authorList>
            <person name="Feng Y."/>
            <person name="Comes H.P."/>
            <person name="Chen J."/>
            <person name="Zhu S."/>
            <person name="Lu R."/>
            <person name="Zhang X."/>
            <person name="Li P."/>
            <person name="Qiu J."/>
            <person name="Olsen K.M."/>
            <person name="Qiu Y."/>
        </authorList>
    </citation>
    <scope>NUCLEOTIDE SEQUENCE</scope>
    <source>
        <strain evidence="2">KIB01</strain>
    </source>
</reference>
<name>A0AAD9TSR8_9ROSI</name>
<evidence type="ECO:0000259" key="1">
    <source>
        <dbReference type="Pfam" id="PF13456"/>
    </source>
</evidence>
<evidence type="ECO:0000313" key="3">
    <source>
        <dbReference type="Proteomes" id="UP001280121"/>
    </source>
</evidence>
<dbReference type="PANTHER" id="PTHR47074:SF11">
    <property type="entry name" value="REVERSE TRANSCRIPTASE-LIKE PROTEIN"/>
    <property type="match status" value="1"/>
</dbReference>
<protein>
    <recommendedName>
        <fullName evidence="1">RNase H type-1 domain-containing protein</fullName>
    </recommendedName>
</protein>
<evidence type="ECO:0000313" key="2">
    <source>
        <dbReference type="EMBL" id="KAK2641080.1"/>
    </source>
</evidence>
<dbReference type="AlphaFoldDB" id="A0AAD9TSR8"/>
<dbReference type="Proteomes" id="UP001280121">
    <property type="component" value="Unassembled WGS sequence"/>
</dbReference>
<organism evidence="2 3">
    <name type="scientific">Dipteronia dyeriana</name>
    <dbReference type="NCBI Taxonomy" id="168575"/>
    <lineage>
        <taxon>Eukaryota</taxon>
        <taxon>Viridiplantae</taxon>
        <taxon>Streptophyta</taxon>
        <taxon>Embryophyta</taxon>
        <taxon>Tracheophyta</taxon>
        <taxon>Spermatophyta</taxon>
        <taxon>Magnoliopsida</taxon>
        <taxon>eudicotyledons</taxon>
        <taxon>Gunneridae</taxon>
        <taxon>Pentapetalae</taxon>
        <taxon>rosids</taxon>
        <taxon>malvids</taxon>
        <taxon>Sapindales</taxon>
        <taxon>Sapindaceae</taxon>
        <taxon>Hippocastanoideae</taxon>
        <taxon>Acereae</taxon>
        <taxon>Dipteronia</taxon>
    </lineage>
</organism>
<dbReference type="PANTHER" id="PTHR47074">
    <property type="entry name" value="BNAC02G40300D PROTEIN"/>
    <property type="match status" value="1"/>
</dbReference>